<protein>
    <recommendedName>
        <fullName evidence="5">DC1 domain-containing protein</fullName>
    </recommendedName>
</protein>
<evidence type="ECO:0000256" key="2">
    <source>
        <dbReference type="ARBA" id="ARBA00022737"/>
    </source>
</evidence>
<dbReference type="Pfam" id="PF03107">
    <property type="entry name" value="C1_2"/>
    <property type="match status" value="1"/>
</dbReference>
<evidence type="ECO:0000256" key="4">
    <source>
        <dbReference type="ARBA" id="ARBA00022833"/>
    </source>
</evidence>
<dbReference type="InterPro" id="IPR046349">
    <property type="entry name" value="C1-like_sf"/>
</dbReference>
<evidence type="ECO:0000256" key="1">
    <source>
        <dbReference type="ARBA" id="ARBA00022723"/>
    </source>
</evidence>
<dbReference type="SUPFAM" id="SSF57889">
    <property type="entry name" value="Cysteine-rich domain"/>
    <property type="match status" value="1"/>
</dbReference>
<keyword evidence="1" id="KW-0479">Metal-binding</keyword>
<name>A0A396I6H5_MEDTR</name>
<dbReference type="InterPro" id="IPR043145">
    <property type="entry name" value="Znf_ZZ_sf"/>
</dbReference>
<keyword evidence="2" id="KW-0677">Repeat</keyword>
<proteinExistence type="predicted"/>
<evidence type="ECO:0000256" key="3">
    <source>
        <dbReference type="ARBA" id="ARBA00022771"/>
    </source>
</evidence>
<accession>A0A396I6H5</accession>
<dbReference type="AlphaFoldDB" id="A0A396I6H5"/>
<comment type="caution">
    <text evidence="6">The sequence shown here is derived from an EMBL/GenBank/DDBJ whole genome shotgun (WGS) entry which is preliminary data.</text>
</comment>
<dbReference type="Proteomes" id="UP000265566">
    <property type="component" value="Chromosome 4"/>
</dbReference>
<feature type="domain" description="DC1" evidence="5">
    <location>
        <begin position="9"/>
        <end position="52"/>
    </location>
</feature>
<dbReference type="EMBL" id="PSQE01000004">
    <property type="protein sequence ID" value="RHN61222.1"/>
    <property type="molecule type" value="Genomic_DNA"/>
</dbReference>
<dbReference type="InterPro" id="IPR004146">
    <property type="entry name" value="DC1"/>
</dbReference>
<dbReference type="PANTHER" id="PTHR46477:SF3">
    <property type="entry name" value="CYSTEINE_HISTIDINE-RICH C1 DOMAIN FAMILY PROTEIN"/>
    <property type="match status" value="1"/>
</dbReference>
<dbReference type="GO" id="GO:0008270">
    <property type="term" value="F:zinc ion binding"/>
    <property type="evidence" value="ECO:0007669"/>
    <property type="project" value="UniProtKB-KW"/>
</dbReference>
<keyword evidence="4" id="KW-0862">Zinc</keyword>
<dbReference type="Gramene" id="rna23662">
    <property type="protein sequence ID" value="RHN61222.1"/>
    <property type="gene ID" value="gene23662"/>
</dbReference>
<organism evidence="6">
    <name type="scientific">Medicago truncatula</name>
    <name type="common">Barrel medic</name>
    <name type="synonym">Medicago tribuloides</name>
    <dbReference type="NCBI Taxonomy" id="3880"/>
    <lineage>
        <taxon>Eukaryota</taxon>
        <taxon>Viridiplantae</taxon>
        <taxon>Streptophyta</taxon>
        <taxon>Embryophyta</taxon>
        <taxon>Tracheophyta</taxon>
        <taxon>Spermatophyta</taxon>
        <taxon>Magnoliopsida</taxon>
        <taxon>eudicotyledons</taxon>
        <taxon>Gunneridae</taxon>
        <taxon>Pentapetalae</taxon>
        <taxon>rosids</taxon>
        <taxon>fabids</taxon>
        <taxon>Fabales</taxon>
        <taxon>Fabaceae</taxon>
        <taxon>Papilionoideae</taxon>
        <taxon>50 kb inversion clade</taxon>
        <taxon>NPAAA clade</taxon>
        <taxon>Hologalegina</taxon>
        <taxon>IRL clade</taxon>
        <taxon>Trifolieae</taxon>
        <taxon>Medicago</taxon>
    </lineage>
</organism>
<evidence type="ECO:0000313" key="6">
    <source>
        <dbReference type="EMBL" id="RHN61222.1"/>
    </source>
</evidence>
<evidence type="ECO:0000259" key="5">
    <source>
        <dbReference type="Pfam" id="PF03107"/>
    </source>
</evidence>
<dbReference type="PANTHER" id="PTHR46477">
    <property type="entry name" value="CYSTEINE/HISTIDINE-RICH C1 DOMAIN FAMILY PROTEIN"/>
    <property type="match status" value="1"/>
</dbReference>
<dbReference type="Gene3D" id="3.30.60.90">
    <property type="match status" value="1"/>
</dbReference>
<gene>
    <name evidence="6" type="ORF">MtrunA17_Chr4g0034281</name>
</gene>
<sequence length="81" mass="9524">MKYNEISHFSHPKHKLRFEHNEFPFKCDGCNEVGIGSRYKCSICDNDLHTHCTIPSTTLFHAFYTKCTFQTHQETRRVTAT</sequence>
<reference evidence="6" key="1">
    <citation type="journal article" date="2018" name="Nat. Plants">
        <title>Whole-genome landscape of Medicago truncatula symbiotic genes.</title>
        <authorList>
            <person name="Pecrix Y."/>
            <person name="Gamas P."/>
            <person name="Carrere S."/>
        </authorList>
    </citation>
    <scope>NUCLEOTIDE SEQUENCE</scope>
    <source>
        <tissue evidence="6">Leaves</tissue>
    </source>
</reference>
<keyword evidence="3" id="KW-0863">Zinc-finger</keyword>